<dbReference type="SUPFAM" id="SSF53335">
    <property type="entry name" value="S-adenosyl-L-methionine-dependent methyltransferases"/>
    <property type="match status" value="1"/>
</dbReference>
<name>A0A1G9YL42_9PSED</name>
<dbReference type="GO" id="GO:0102302">
    <property type="term" value="F:mycinamicin VI 2''-O-methyltransferase activity"/>
    <property type="evidence" value="ECO:0007669"/>
    <property type="project" value="UniProtKB-EC"/>
</dbReference>
<dbReference type="EMBL" id="LT629704">
    <property type="protein sequence ID" value="SDN09800.1"/>
    <property type="molecule type" value="Genomic_DNA"/>
</dbReference>
<evidence type="ECO:0000313" key="2">
    <source>
        <dbReference type="EMBL" id="SDN09800.1"/>
    </source>
</evidence>
<dbReference type="RefSeq" id="WP_083357392.1">
    <property type="nucleotide sequence ID" value="NZ_JXDI01000001.1"/>
</dbReference>
<keyword evidence="4" id="KW-1185">Reference proteome</keyword>
<dbReference type="Proteomes" id="UP000748067">
    <property type="component" value="Unassembled WGS sequence"/>
</dbReference>
<dbReference type="Gene3D" id="3.40.50.150">
    <property type="entry name" value="Vaccinia Virus protein VP39"/>
    <property type="match status" value="1"/>
</dbReference>
<dbReference type="OrthoDB" id="9801954at2"/>
<dbReference type="EC" id="2.1.1.238" evidence="1"/>
<evidence type="ECO:0000313" key="1">
    <source>
        <dbReference type="EMBL" id="KAF2410648.1"/>
    </source>
</evidence>
<keyword evidence="1" id="KW-0489">Methyltransferase</keyword>
<sequence>MPSRKNFELQLQTVGIECGCDKVVPHEYHPFYANHFVDYVDRPFKLLEIGVGGEGREVGGASLMLWSKVFPQAQIFGLDIYDKTVLDTDRIKTFVVDQGDPVALSVFVAEHGPFDIIIDDGSHKRSDQLTSLFTLIASVVPGGYYVLEDYFTSYWPVYDGSTLAKDYLDTPVRWLKQSIDIINRNNLLSEEIKSFLPDWGVEELHVYPGVAFLRKGLQAVRGEIPNAEFYANQVELDELRYGAYKDSFFEYIKDPMTSLKVLHEVKVRLEAEIKRIESQSAVNLVVDSQDERGS</sequence>
<dbReference type="AlphaFoldDB" id="A0A1G9YL42"/>
<dbReference type="EMBL" id="JXDI01000001">
    <property type="protein sequence ID" value="KAF2410648.1"/>
    <property type="molecule type" value="Genomic_DNA"/>
</dbReference>
<protein>
    <submittedName>
        <fullName evidence="1">Mycinamicin VI 2''-O-methyltransferase</fullName>
        <ecNumber evidence="1">2.1.1.238</ecNumber>
    </submittedName>
</protein>
<reference evidence="1 4" key="1">
    <citation type="submission" date="2015-01" db="EMBL/GenBank/DDBJ databases">
        <title>Genome Sequence of Pseudomonas antarctica CMS 35.</title>
        <authorList>
            <person name="Voget S."/>
            <person name="Chow J."/>
            <person name="Daniel R."/>
            <person name="Streit W."/>
        </authorList>
    </citation>
    <scope>NUCLEOTIDE SEQUENCE [LARGE SCALE GENOMIC DNA]</scope>
    <source>
        <strain evidence="1 4">CMS 35</strain>
    </source>
</reference>
<gene>
    <name evidence="1" type="primary">mycE</name>
    <name evidence="1" type="ORF">PSAN_30810</name>
    <name evidence="2" type="ORF">SAMN04490179_2498</name>
</gene>
<organism evidence="2 3">
    <name type="scientific">Pseudomonas antarctica</name>
    <dbReference type="NCBI Taxonomy" id="219572"/>
    <lineage>
        <taxon>Bacteria</taxon>
        <taxon>Pseudomonadati</taxon>
        <taxon>Pseudomonadota</taxon>
        <taxon>Gammaproteobacteria</taxon>
        <taxon>Pseudomonadales</taxon>
        <taxon>Pseudomonadaceae</taxon>
        <taxon>Pseudomonas</taxon>
    </lineage>
</organism>
<dbReference type="GO" id="GO:0032259">
    <property type="term" value="P:methylation"/>
    <property type="evidence" value="ECO:0007669"/>
    <property type="project" value="UniProtKB-KW"/>
</dbReference>
<evidence type="ECO:0000313" key="3">
    <source>
        <dbReference type="Proteomes" id="UP000182470"/>
    </source>
</evidence>
<dbReference type="Proteomes" id="UP000182470">
    <property type="component" value="Chromosome I"/>
</dbReference>
<keyword evidence="1" id="KW-0808">Transferase</keyword>
<accession>A0A1G9YL42</accession>
<reference evidence="2 3" key="2">
    <citation type="submission" date="2016-10" db="EMBL/GenBank/DDBJ databases">
        <authorList>
            <person name="de Groot N.N."/>
        </authorList>
    </citation>
    <scope>NUCLEOTIDE SEQUENCE [LARGE SCALE GENOMIC DNA]</scope>
    <source>
        <strain evidence="2 3">BS2772</strain>
    </source>
</reference>
<dbReference type="InterPro" id="IPR029063">
    <property type="entry name" value="SAM-dependent_MTases_sf"/>
</dbReference>
<evidence type="ECO:0000313" key="4">
    <source>
        <dbReference type="Proteomes" id="UP000748067"/>
    </source>
</evidence>
<proteinExistence type="predicted"/>